<gene>
    <name evidence="1" type="ORF">IEE83_26350</name>
</gene>
<dbReference type="RefSeq" id="WP_194123718.1">
    <property type="nucleotide sequence ID" value="NZ_JACYGY010000002.1"/>
</dbReference>
<protein>
    <submittedName>
        <fullName evidence="1">Uncharacterized protein</fullName>
    </submittedName>
</protein>
<dbReference type="Proteomes" id="UP000634134">
    <property type="component" value="Unassembled WGS sequence"/>
</dbReference>
<name>A0ABR9WIS6_9BACT</name>
<evidence type="ECO:0000313" key="1">
    <source>
        <dbReference type="EMBL" id="MBE9465419.1"/>
    </source>
</evidence>
<dbReference type="EMBL" id="JACYGY010000002">
    <property type="protein sequence ID" value="MBE9465419.1"/>
    <property type="molecule type" value="Genomic_DNA"/>
</dbReference>
<keyword evidence="2" id="KW-1185">Reference proteome</keyword>
<evidence type="ECO:0000313" key="2">
    <source>
        <dbReference type="Proteomes" id="UP000634134"/>
    </source>
</evidence>
<reference evidence="2" key="1">
    <citation type="submission" date="2023-07" db="EMBL/GenBank/DDBJ databases">
        <title>Dyadobacter sp. nov 'subterranea' isolated from contaminted grondwater.</title>
        <authorList>
            <person name="Szabo I."/>
            <person name="Al-Omari J."/>
            <person name="Szerdahelyi S.G."/>
            <person name="Rado J."/>
        </authorList>
    </citation>
    <scope>NUCLEOTIDE SEQUENCE [LARGE SCALE GENOMIC DNA]</scope>
    <source>
        <strain evidence="2">UP-52</strain>
    </source>
</reference>
<sequence length="57" mass="6581">MGIREMVLEQAKNEGIDIAKEEFVKNLLLAKRFTVAEISNFANVTEKFVIKVRRTLK</sequence>
<comment type="caution">
    <text evidence="1">The sequence shown here is derived from an EMBL/GenBank/DDBJ whole genome shotgun (WGS) entry which is preliminary data.</text>
</comment>
<accession>A0ABR9WIS6</accession>
<organism evidence="1 2">
    <name type="scientific">Dyadobacter subterraneus</name>
    <dbReference type="NCBI Taxonomy" id="2773304"/>
    <lineage>
        <taxon>Bacteria</taxon>
        <taxon>Pseudomonadati</taxon>
        <taxon>Bacteroidota</taxon>
        <taxon>Cytophagia</taxon>
        <taxon>Cytophagales</taxon>
        <taxon>Spirosomataceae</taxon>
        <taxon>Dyadobacter</taxon>
    </lineage>
</organism>
<proteinExistence type="predicted"/>